<feature type="signal peptide" evidence="2">
    <location>
        <begin position="1"/>
        <end position="33"/>
    </location>
</feature>
<protein>
    <recommendedName>
        <fullName evidence="5">Secreted protein</fullName>
    </recommendedName>
</protein>
<feature type="transmembrane region" description="Helical" evidence="1">
    <location>
        <begin position="66"/>
        <end position="86"/>
    </location>
</feature>
<keyword evidence="1" id="KW-1133">Transmembrane helix</keyword>
<dbReference type="Proteomes" id="UP000530928">
    <property type="component" value="Unassembled WGS sequence"/>
</dbReference>
<keyword evidence="1" id="KW-0812">Transmembrane</keyword>
<dbReference type="RefSeq" id="WP_181615575.1">
    <property type="nucleotide sequence ID" value="NZ_BAABAM010000008.1"/>
</dbReference>
<reference evidence="3 4" key="1">
    <citation type="submission" date="2020-07" db="EMBL/GenBank/DDBJ databases">
        <title>Genomic Encyclopedia of Type Strains, Phase IV (KMG-IV): sequencing the most valuable type-strain genomes for metagenomic binning, comparative biology and taxonomic classification.</title>
        <authorList>
            <person name="Goeker M."/>
        </authorList>
    </citation>
    <scope>NUCLEOTIDE SEQUENCE [LARGE SCALE GENOMIC DNA]</scope>
    <source>
        <strain evidence="3 4">DSM 45533</strain>
    </source>
</reference>
<keyword evidence="4" id="KW-1185">Reference proteome</keyword>
<dbReference type="EMBL" id="JACDUR010000009">
    <property type="protein sequence ID" value="MBA2896887.1"/>
    <property type="molecule type" value="Genomic_DNA"/>
</dbReference>
<sequence>MSFMTGFAAAGRMLCSSDATVLAVVMLGLAANACQDFGNEAEATDTSCLVTDIGVVLDANFVRRGVVVVVLRLGLPLLPLVCFFIFPPGNR</sequence>
<organism evidence="3 4">
    <name type="scientific">Nonomuraea soli</name>
    <dbReference type="NCBI Taxonomy" id="1032476"/>
    <lineage>
        <taxon>Bacteria</taxon>
        <taxon>Bacillati</taxon>
        <taxon>Actinomycetota</taxon>
        <taxon>Actinomycetes</taxon>
        <taxon>Streptosporangiales</taxon>
        <taxon>Streptosporangiaceae</taxon>
        <taxon>Nonomuraea</taxon>
    </lineage>
</organism>
<name>A0A7W0HVC7_9ACTN</name>
<evidence type="ECO:0000256" key="2">
    <source>
        <dbReference type="SAM" id="SignalP"/>
    </source>
</evidence>
<keyword evidence="1" id="KW-0472">Membrane</keyword>
<comment type="caution">
    <text evidence="3">The sequence shown here is derived from an EMBL/GenBank/DDBJ whole genome shotgun (WGS) entry which is preliminary data.</text>
</comment>
<accession>A0A7W0HVC7</accession>
<feature type="chain" id="PRO_5031109542" description="Secreted protein" evidence="2">
    <location>
        <begin position="34"/>
        <end position="91"/>
    </location>
</feature>
<proteinExistence type="predicted"/>
<keyword evidence="2" id="KW-0732">Signal</keyword>
<evidence type="ECO:0000256" key="1">
    <source>
        <dbReference type="SAM" id="Phobius"/>
    </source>
</evidence>
<evidence type="ECO:0008006" key="5">
    <source>
        <dbReference type="Google" id="ProtNLM"/>
    </source>
</evidence>
<evidence type="ECO:0000313" key="3">
    <source>
        <dbReference type="EMBL" id="MBA2896887.1"/>
    </source>
</evidence>
<dbReference type="AlphaFoldDB" id="A0A7W0HVC7"/>
<gene>
    <name evidence="3" type="ORF">HNR30_008278</name>
</gene>
<evidence type="ECO:0000313" key="4">
    <source>
        <dbReference type="Proteomes" id="UP000530928"/>
    </source>
</evidence>